<feature type="transmembrane region" description="Helical" evidence="1">
    <location>
        <begin position="97"/>
        <end position="121"/>
    </location>
</feature>
<sequence length="580" mass="61592">MHGAWWFRGPFVVPVIDTILTLLHEIYISIFWVKDIFNIKGVAKVPSSIPITWVAPGNALGSVWLPVVYISSFAILALHIWRMIVAAKHARNPFHPGVMHFVFGFSILATLGFAGVCGMLVSDSLGLVNKFTAQVQCAPLAGAVNQACVAARKFVADNRLQGQILLVLTAVVGLFAIFGEMIIIWACLEVCCFGPHIHCTVAGGACGGGCGHCGEAGPIAIACDPGGPAVVGCMSGGQCCPPVGIPITPGCCPVDGGGCDRVGGSLRATSGPVAKKRAGAKREKVEKATWLLKLTLTRVAAVVTTSAFQPFGHTFSALVTHEAGLLVLGVEPALPRDVRLLDLTQRSAANGIAAAVPRLLHTHPGAVALLVPCHIAGHHLDTRLLVTDLGTLPTLPLRLCRDLGTPLSLHLLAVATKDRRLPQARDDPAVVVLRTHQTDAAELPQLKHHIATRDGGRDRLTVTRRRLLGDHRGIRTSIRFVATRNLSGPEGEAATLILDPCPHARADPPGVGDASSEAARCPPKPHTTPVRLCHIPPQSTPQHLLSHLSPLEHFLTIEATHSQCHRRSYSVPTSRCPTVL</sequence>
<keyword evidence="3" id="KW-1185">Reference proteome</keyword>
<gene>
    <name evidence="2" type="ORF">TGRH88_002140</name>
</gene>
<evidence type="ECO:0000256" key="1">
    <source>
        <dbReference type="SAM" id="Phobius"/>
    </source>
</evidence>
<dbReference type="Proteomes" id="UP000557509">
    <property type="component" value="Unassembled WGS sequence"/>
</dbReference>
<reference evidence="2 3" key="1">
    <citation type="submission" date="2020-03" db="EMBL/GenBank/DDBJ databases">
        <title>Genome sequence of Toxoplasma gondii RH-88 strain.</title>
        <authorList>
            <person name="Lorenzi H.A."/>
            <person name="Venepally P."/>
            <person name="Rozenberg A."/>
            <person name="Sibley D."/>
        </authorList>
    </citation>
    <scope>NUCLEOTIDE SEQUENCE [LARGE SCALE GENOMIC DNA]</scope>
    <source>
        <strain evidence="2 3">RH-88</strain>
    </source>
</reference>
<dbReference type="VEuPathDB" id="ToxoDB:TGME49_297310"/>
<keyword evidence="1" id="KW-1133">Transmembrane helix</keyword>
<comment type="caution">
    <text evidence="2">The sequence shown here is derived from an EMBL/GenBank/DDBJ whole genome shotgun (WGS) entry which is preliminary data.</text>
</comment>
<evidence type="ECO:0000313" key="2">
    <source>
        <dbReference type="EMBL" id="KAF4645728.1"/>
    </source>
</evidence>
<feature type="transmembrane region" description="Helical" evidence="1">
    <location>
        <begin position="63"/>
        <end position="85"/>
    </location>
</feature>
<keyword evidence="1" id="KW-0472">Membrane</keyword>
<dbReference type="EMBL" id="JAAUHK010000187">
    <property type="protein sequence ID" value="KAF4645728.1"/>
    <property type="molecule type" value="Genomic_DNA"/>
</dbReference>
<evidence type="ECO:0008006" key="4">
    <source>
        <dbReference type="Google" id="ProtNLM"/>
    </source>
</evidence>
<feature type="transmembrane region" description="Helical" evidence="1">
    <location>
        <begin position="164"/>
        <end position="186"/>
    </location>
</feature>
<accession>A0A7J6KF23</accession>
<name>A0A7J6KF23_TOXGO</name>
<dbReference type="AlphaFoldDB" id="A0A7J6KF23"/>
<proteinExistence type="predicted"/>
<evidence type="ECO:0000313" key="3">
    <source>
        <dbReference type="Proteomes" id="UP000557509"/>
    </source>
</evidence>
<feature type="transmembrane region" description="Helical" evidence="1">
    <location>
        <begin position="12"/>
        <end position="33"/>
    </location>
</feature>
<protein>
    <recommendedName>
        <fullName evidence="4">Transmembrane protein</fullName>
    </recommendedName>
</protein>
<organism evidence="2 3">
    <name type="scientific">Toxoplasma gondii</name>
    <dbReference type="NCBI Taxonomy" id="5811"/>
    <lineage>
        <taxon>Eukaryota</taxon>
        <taxon>Sar</taxon>
        <taxon>Alveolata</taxon>
        <taxon>Apicomplexa</taxon>
        <taxon>Conoidasida</taxon>
        <taxon>Coccidia</taxon>
        <taxon>Eucoccidiorida</taxon>
        <taxon>Eimeriorina</taxon>
        <taxon>Sarcocystidae</taxon>
        <taxon>Toxoplasma</taxon>
    </lineage>
</organism>
<keyword evidence="1" id="KW-0812">Transmembrane</keyword>